<evidence type="ECO:0000256" key="1">
    <source>
        <dbReference type="ARBA" id="ARBA00004651"/>
    </source>
</evidence>
<evidence type="ECO:0000259" key="9">
    <source>
        <dbReference type="Pfam" id="PF02366"/>
    </source>
</evidence>
<reference evidence="10 11" key="1">
    <citation type="journal article" date="2016" name="Nat. Commun.">
        <title>Thousands of microbial genomes shed light on interconnected biogeochemical processes in an aquifer system.</title>
        <authorList>
            <person name="Anantharaman K."/>
            <person name="Brown C.T."/>
            <person name="Hug L.A."/>
            <person name="Sharon I."/>
            <person name="Castelle C.J."/>
            <person name="Probst A.J."/>
            <person name="Thomas B.C."/>
            <person name="Singh A."/>
            <person name="Wilkins M.J."/>
            <person name="Karaoz U."/>
            <person name="Brodie E.L."/>
            <person name="Williams K.H."/>
            <person name="Hubbard S.S."/>
            <person name="Banfield J.F."/>
        </authorList>
    </citation>
    <scope>NUCLEOTIDE SEQUENCE [LARGE SCALE GENOMIC DNA]</scope>
</reference>
<dbReference type="InterPro" id="IPR003342">
    <property type="entry name" value="ArnT-like_N"/>
</dbReference>
<evidence type="ECO:0000313" key="10">
    <source>
        <dbReference type="EMBL" id="OGM02396.1"/>
    </source>
</evidence>
<organism evidence="10 11">
    <name type="scientific">Candidatus Woesebacteria bacterium GWA1_41_8</name>
    <dbReference type="NCBI Taxonomy" id="1802471"/>
    <lineage>
        <taxon>Bacteria</taxon>
        <taxon>Candidatus Woeseibacteriota</taxon>
    </lineage>
</organism>
<comment type="caution">
    <text evidence="10">The sequence shown here is derived from an EMBL/GenBank/DDBJ whole genome shotgun (WGS) entry which is preliminary data.</text>
</comment>
<feature type="domain" description="ArnT-like N-terminal" evidence="9">
    <location>
        <begin position="110"/>
        <end position="250"/>
    </location>
</feature>
<feature type="transmembrane region" description="Helical" evidence="8">
    <location>
        <begin position="188"/>
        <end position="212"/>
    </location>
</feature>
<feature type="transmembrane region" description="Helical" evidence="8">
    <location>
        <begin position="15"/>
        <end position="33"/>
    </location>
</feature>
<feature type="transmembrane region" description="Helical" evidence="8">
    <location>
        <begin position="233"/>
        <end position="254"/>
    </location>
</feature>
<evidence type="ECO:0000256" key="8">
    <source>
        <dbReference type="SAM" id="Phobius"/>
    </source>
</evidence>
<comment type="subcellular location">
    <subcellularLocation>
        <location evidence="1">Cell membrane</location>
        <topology evidence="1">Multi-pass membrane protein</topology>
    </subcellularLocation>
</comment>
<keyword evidence="3" id="KW-0328">Glycosyltransferase</keyword>
<evidence type="ECO:0000256" key="7">
    <source>
        <dbReference type="ARBA" id="ARBA00023136"/>
    </source>
</evidence>
<evidence type="ECO:0000256" key="4">
    <source>
        <dbReference type="ARBA" id="ARBA00022679"/>
    </source>
</evidence>
<keyword evidence="7 8" id="KW-0472">Membrane</keyword>
<keyword evidence="5 8" id="KW-0812">Transmembrane</keyword>
<dbReference type="Proteomes" id="UP000176198">
    <property type="component" value="Unassembled WGS sequence"/>
</dbReference>
<dbReference type="EMBL" id="MGFJ01000022">
    <property type="protein sequence ID" value="OGM02396.1"/>
    <property type="molecule type" value="Genomic_DNA"/>
</dbReference>
<dbReference type="AlphaFoldDB" id="A0A1F7WHS7"/>
<dbReference type="Pfam" id="PF02366">
    <property type="entry name" value="PMT"/>
    <property type="match status" value="1"/>
</dbReference>
<protein>
    <recommendedName>
        <fullName evidence="9">ArnT-like N-terminal domain-containing protein</fullName>
    </recommendedName>
</protein>
<feature type="transmembrane region" description="Helical" evidence="8">
    <location>
        <begin position="160"/>
        <end position="182"/>
    </location>
</feature>
<proteinExistence type="predicted"/>
<dbReference type="GO" id="GO:0005886">
    <property type="term" value="C:plasma membrane"/>
    <property type="evidence" value="ECO:0007669"/>
    <property type="project" value="UniProtKB-SubCell"/>
</dbReference>
<accession>A0A1F7WHS7</accession>
<feature type="transmembrane region" description="Helical" evidence="8">
    <location>
        <begin position="372"/>
        <end position="389"/>
    </location>
</feature>
<dbReference type="InterPro" id="IPR050297">
    <property type="entry name" value="LipidA_mod_glycosyltrf_83"/>
</dbReference>
<dbReference type="GO" id="GO:0016763">
    <property type="term" value="F:pentosyltransferase activity"/>
    <property type="evidence" value="ECO:0007669"/>
    <property type="project" value="TreeGrafter"/>
</dbReference>
<evidence type="ECO:0000256" key="6">
    <source>
        <dbReference type="ARBA" id="ARBA00022989"/>
    </source>
</evidence>
<dbReference type="PANTHER" id="PTHR33908:SF11">
    <property type="entry name" value="MEMBRANE PROTEIN"/>
    <property type="match status" value="1"/>
</dbReference>
<name>A0A1F7WHS7_9BACT</name>
<dbReference type="PANTHER" id="PTHR33908">
    <property type="entry name" value="MANNOSYLTRANSFERASE YKCB-RELATED"/>
    <property type="match status" value="1"/>
</dbReference>
<evidence type="ECO:0000313" key="11">
    <source>
        <dbReference type="Proteomes" id="UP000176198"/>
    </source>
</evidence>
<keyword evidence="2" id="KW-1003">Cell membrane</keyword>
<keyword evidence="6 8" id="KW-1133">Transmembrane helix</keyword>
<dbReference type="GO" id="GO:0009103">
    <property type="term" value="P:lipopolysaccharide biosynthetic process"/>
    <property type="evidence" value="ECO:0007669"/>
    <property type="project" value="UniProtKB-ARBA"/>
</dbReference>
<gene>
    <name evidence="10" type="ORF">A2115_02945</name>
</gene>
<feature type="transmembrane region" description="Helical" evidence="8">
    <location>
        <begin position="339"/>
        <end position="360"/>
    </location>
</feature>
<keyword evidence="4" id="KW-0808">Transferase</keyword>
<sequence>MLSRLFARISKIKRIEYYLLALIIIGGFGARLYKINNPIADWHSFRQADTASVSRIYVEEGINLLFPRYHDVSSTQSRNYNPQGYRFVEFPLYNAAHALLAKTFGLFSLEVWGRLTSIFFWVGSTLVVFALGVRFIGRFGGVLSAFFYSFLPYNIYFTRVILPEPAAIFFGLLGLWLFVLFIDNKKDLALWLSGLSFAVALLIKPFMGFYLVPAGYLLFKSYPLKTILKTPNVLIRYLVFACLIIVPFGLWRIWINKFPAGVPDYLWMFNGDGIRFRPAFWKWIFGERLTGLILGFWGIVLFVLGLISPKSKSGFINFFLLGMFAYVAVFATVNVRHDYYQLIAVPTICLAVSRGFIYLWETREFGRLGAKLLAVFSVFIMFVAGAVGVKEFYKINHPEIIEAGEAIDAIAPKDAMLIAPYNGDTAFLYQTKRRGWPVIDTSVDEIIQRGADYYVTVSLGDADTSMITGRFEVIKRTNTYLIVDLHKPKK</sequence>
<evidence type="ECO:0000256" key="3">
    <source>
        <dbReference type="ARBA" id="ARBA00022676"/>
    </source>
</evidence>
<feature type="transmembrane region" description="Helical" evidence="8">
    <location>
        <begin position="289"/>
        <end position="307"/>
    </location>
</feature>
<evidence type="ECO:0000256" key="2">
    <source>
        <dbReference type="ARBA" id="ARBA00022475"/>
    </source>
</evidence>
<dbReference type="STRING" id="1802471.A2115_02945"/>
<feature type="transmembrane region" description="Helical" evidence="8">
    <location>
        <begin position="314"/>
        <end position="333"/>
    </location>
</feature>
<feature type="transmembrane region" description="Helical" evidence="8">
    <location>
        <begin position="118"/>
        <end position="148"/>
    </location>
</feature>
<evidence type="ECO:0000256" key="5">
    <source>
        <dbReference type="ARBA" id="ARBA00022692"/>
    </source>
</evidence>